<dbReference type="HAMAP" id="MF_01588">
    <property type="entry name" value="DNA_ligase_A"/>
    <property type="match status" value="1"/>
</dbReference>
<keyword evidence="8 11" id="KW-0520">NAD</keyword>
<dbReference type="InterPro" id="IPR001679">
    <property type="entry name" value="DNA_ligase"/>
</dbReference>
<dbReference type="SUPFAM" id="SSF50249">
    <property type="entry name" value="Nucleic acid-binding proteins"/>
    <property type="match status" value="1"/>
</dbReference>
<dbReference type="Gene3D" id="6.20.10.30">
    <property type="match status" value="1"/>
</dbReference>
<dbReference type="GO" id="GO:0003911">
    <property type="term" value="F:DNA ligase (NAD+) activity"/>
    <property type="evidence" value="ECO:0007669"/>
    <property type="project" value="UniProtKB-EC"/>
</dbReference>
<dbReference type="PROSITE" id="PS50172">
    <property type="entry name" value="BRCT"/>
    <property type="match status" value="1"/>
</dbReference>
<reference evidence="13 14" key="1">
    <citation type="journal article" date="2020" name="J Geophys Res Biogeosci">
        <title>Magnetotaxis as an Adaptation to Enable Bacterial Shuttling of Microbial Sulfur and Sulfur Cycling Across Aquatic Oxic#Anoxic Interfaces.</title>
        <authorList>
            <person name="Li J."/>
            <person name="Liu P."/>
            <person name="Wang J."/>
            <person name="Roberts A.P."/>
            <person name="Pan Y."/>
        </authorList>
    </citation>
    <scope>NUCLEOTIDE SEQUENCE [LARGE SCALE GENOMIC DNA]</scope>
    <source>
        <strain evidence="13 14">MYR-1_YQ</strain>
    </source>
</reference>
<evidence type="ECO:0000256" key="4">
    <source>
        <dbReference type="ARBA" id="ARBA00022723"/>
    </source>
</evidence>
<dbReference type="InterPro" id="IPR001357">
    <property type="entry name" value="BRCT_dom"/>
</dbReference>
<dbReference type="InterPro" id="IPR036420">
    <property type="entry name" value="BRCT_dom_sf"/>
</dbReference>
<evidence type="ECO:0000256" key="8">
    <source>
        <dbReference type="ARBA" id="ARBA00023027"/>
    </source>
</evidence>
<organism evidence="13 14">
    <name type="scientific">Candidatus Magnetobacterium casense</name>
    <dbReference type="NCBI Taxonomy" id="1455061"/>
    <lineage>
        <taxon>Bacteria</taxon>
        <taxon>Pseudomonadati</taxon>
        <taxon>Nitrospirota</taxon>
        <taxon>Thermodesulfovibrionia</taxon>
        <taxon>Thermodesulfovibrionales</taxon>
        <taxon>Candidatus Magnetobacteriaceae</taxon>
        <taxon>Candidatus Magnetobacterium</taxon>
    </lineage>
</organism>
<dbReference type="Gene3D" id="2.40.50.140">
    <property type="entry name" value="Nucleic acid-binding proteins"/>
    <property type="match status" value="1"/>
</dbReference>
<comment type="caution">
    <text evidence="13">The sequence shown here is derived from an EMBL/GenBank/DDBJ whole genome shotgun (WGS) entry which is preliminary data.</text>
</comment>
<sequence length="680" mass="74763">MKNNTEKEDVAGQIARLVRELNDHSYRYHVLDAPTITDARYDDLFHTLLGLEQTSGIILPYSPTQRVGAAPSEKFGKVTHNVPMLSLQDTFSFDEVREFDQRIRRLLDNPVAVKYTVEPKYDGLAIELTYRNGLLHRASTRGDGHTGEDVTLNIRTIRSIPLRLLTEDVREIDVRGEVFISTADFEALNAEREAAGEPLFANPRNAAAGSIRQLDPAVTAKRKLNVAFYGIGLLSAAVEISSQSALMQWLGGQRFSTPFIFRRVDDIEQAIEVIAQIGRERADLPFEIDGAVIKVDDFALRTQLGAKTRTPRWAIAYKYRGDRGVTKVTSIEVSVGRTGILTPVAVLEPVRVGGVTVTRCSLHNWDEVNRKDLRIGDTVVVERAGDVIPHLVAVDMTMREAGLEPFPPPTVCPQCGAHVVQEEGAVAWRCIGINCPAQLRQRLMHFVCRNALNIDGLGEKNITLLHEHGLINSLADVFSLTRDDLLKLPRFAERSVVNLLDAIEAAKETTLARVIYALGIPHTGTFVSKLLAEHFRSIDDLYHVTATQLLSIDQVGEKIARSISGFFSDDENIRTLEALKSLGLRISNPDHTAPHSKLAILSGLTFVITGTLPVGRREVEALIAANGGKCLAAVSKAVSYLIAGVSAGSKLEKARKLGVRSISYEELLAMLSPLKSALTK</sequence>
<dbReference type="PANTHER" id="PTHR23389">
    <property type="entry name" value="CHROMOSOME TRANSMISSION FIDELITY FACTOR 18"/>
    <property type="match status" value="1"/>
</dbReference>
<keyword evidence="7 11" id="KW-0460">Magnesium</keyword>
<feature type="domain" description="BRCT" evidence="12">
    <location>
        <begin position="596"/>
        <end position="671"/>
    </location>
</feature>
<evidence type="ECO:0000256" key="7">
    <source>
        <dbReference type="ARBA" id="ARBA00022842"/>
    </source>
</evidence>
<dbReference type="Pfam" id="PF00533">
    <property type="entry name" value="BRCT"/>
    <property type="match status" value="1"/>
</dbReference>
<comment type="catalytic activity">
    <reaction evidence="10 11">
        <text>NAD(+) + (deoxyribonucleotide)n-3'-hydroxyl + 5'-phospho-(deoxyribonucleotide)m = (deoxyribonucleotide)n+m + AMP + beta-nicotinamide D-nucleotide.</text>
        <dbReference type="EC" id="6.5.1.2"/>
    </reaction>
</comment>
<keyword evidence="14" id="KW-1185">Reference proteome</keyword>
<keyword evidence="4 11" id="KW-0479">Metal-binding</keyword>
<dbReference type="SUPFAM" id="SSF52113">
    <property type="entry name" value="BRCT domain"/>
    <property type="match status" value="1"/>
</dbReference>
<dbReference type="Pfam" id="PF03120">
    <property type="entry name" value="OB_DNA_ligase"/>
    <property type="match status" value="1"/>
</dbReference>
<dbReference type="InterPro" id="IPR004150">
    <property type="entry name" value="NAD_DNA_ligase_OB"/>
</dbReference>
<keyword evidence="5 11" id="KW-0227">DNA damage</keyword>
<keyword evidence="2 11" id="KW-0436">Ligase</keyword>
<evidence type="ECO:0000256" key="11">
    <source>
        <dbReference type="HAMAP-Rule" id="MF_01588"/>
    </source>
</evidence>
<comment type="similarity">
    <text evidence="11">Belongs to the NAD-dependent DNA ligase family. LigA subfamily.</text>
</comment>
<feature type="binding site" evidence="11">
    <location>
        <begin position="86"/>
        <end position="87"/>
    </location>
    <ligand>
        <name>NAD(+)</name>
        <dbReference type="ChEBI" id="CHEBI:57540"/>
    </ligand>
</feature>
<dbReference type="Proteomes" id="UP001196980">
    <property type="component" value="Unassembled WGS sequence"/>
</dbReference>
<dbReference type="Gene3D" id="3.40.50.10190">
    <property type="entry name" value="BRCT domain"/>
    <property type="match status" value="1"/>
</dbReference>
<dbReference type="Pfam" id="PF14520">
    <property type="entry name" value="HHH_5"/>
    <property type="match status" value="1"/>
</dbReference>
<evidence type="ECO:0000313" key="13">
    <source>
        <dbReference type="EMBL" id="MBV6341841.1"/>
    </source>
</evidence>
<dbReference type="Pfam" id="PF01653">
    <property type="entry name" value="DNA_ligase_aden"/>
    <property type="match status" value="1"/>
</dbReference>
<feature type="binding site" evidence="11">
    <location>
        <position position="430"/>
    </location>
    <ligand>
        <name>Zn(2+)</name>
        <dbReference type="ChEBI" id="CHEBI:29105"/>
    </ligand>
</feature>
<feature type="binding site" evidence="11">
    <location>
        <position position="177"/>
    </location>
    <ligand>
        <name>NAD(+)</name>
        <dbReference type="ChEBI" id="CHEBI:57540"/>
    </ligand>
</feature>
<dbReference type="PROSITE" id="PS01056">
    <property type="entry name" value="DNA_LIGASE_N2"/>
    <property type="match status" value="1"/>
</dbReference>
<name>A0ABS6RZ11_9BACT</name>
<dbReference type="CDD" id="cd00114">
    <property type="entry name" value="LIGANc"/>
    <property type="match status" value="1"/>
</dbReference>
<keyword evidence="3 11" id="KW-0235">DNA replication</keyword>
<evidence type="ECO:0000256" key="1">
    <source>
        <dbReference type="ARBA" id="ARBA00004067"/>
    </source>
</evidence>
<dbReference type="RefSeq" id="WP_218252470.1">
    <property type="nucleotide sequence ID" value="NZ_JABXWD010000157.1"/>
</dbReference>
<accession>A0ABS6RZ11</accession>
<dbReference type="NCBIfam" id="TIGR00575">
    <property type="entry name" value="dnlj"/>
    <property type="match status" value="1"/>
</dbReference>
<keyword evidence="6 11" id="KW-0862">Zinc</keyword>
<feature type="binding site" evidence="11">
    <location>
        <position position="435"/>
    </location>
    <ligand>
        <name>Zn(2+)</name>
        <dbReference type="ChEBI" id="CHEBI:29105"/>
    </ligand>
</feature>
<evidence type="ECO:0000256" key="9">
    <source>
        <dbReference type="ARBA" id="ARBA00023204"/>
    </source>
</evidence>
<feature type="binding site" evidence="11">
    <location>
        <position position="412"/>
    </location>
    <ligand>
        <name>Zn(2+)</name>
        <dbReference type="ChEBI" id="CHEBI:29105"/>
    </ligand>
</feature>
<gene>
    <name evidence="11 13" type="primary">ligA</name>
    <name evidence="13" type="ORF">HWQ67_09610</name>
</gene>
<protein>
    <recommendedName>
        <fullName evidence="11">DNA ligase</fullName>
        <ecNumber evidence="11">6.5.1.2</ecNumber>
    </recommendedName>
    <alternativeName>
        <fullName evidence="11">Polydeoxyribonucleotide synthase [NAD(+)]</fullName>
    </alternativeName>
</protein>
<evidence type="ECO:0000256" key="6">
    <source>
        <dbReference type="ARBA" id="ARBA00022833"/>
    </source>
</evidence>
<evidence type="ECO:0000259" key="12">
    <source>
        <dbReference type="PROSITE" id="PS50172"/>
    </source>
</evidence>
<dbReference type="CDD" id="cd17748">
    <property type="entry name" value="BRCT_DNA_ligase_like"/>
    <property type="match status" value="1"/>
</dbReference>
<feature type="binding site" evidence="11">
    <location>
        <begin position="38"/>
        <end position="42"/>
    </location>
    <ligand>
        <name>NAD(+)</name>
        <dbReference type="ChEBI" id="CHEBI:57540"/>
    </ligand>
</feature>
<dbReference type="Gene3D" id="1.10.150.20">
    <property type="entry name" value="5' to 3' exonuclease, C-terminal subdomain"/>
    <property type="match status" value="2"/>
</dbReference>
<evidence type="ECO:0000256" key="3">
    <source>
        <dbReference type="ARBA" id="ARBA00022705"/>
    </source>
</evidence>
<dbReference type="SUPFAM" id="SSF47781">
    <property type="entry name" value="RuvA domain 2-like"/>
    <property type="match status" value="1"/>
</dbReference>
<dbReference type="InterPro" id="IPR012340">
    <property type="entry name" value="NA-bd_OB-fold"/>
</dbReference>
<dbReference type="Pfam" id="PF12826">
    <property type="entry name" value="HHH_2"/>
    <property type="match status" value="1"/>
</dbReference>
<comment type="cofactor">
    <cofactor evidence="11">
        <name>Mg(2+)</name>
        <dbReference type="ChEBI" id="CHEBI:18420"/>
    </cofactor>
    <cofactor evidence="11">
        <name>Mn(2+)</name>
        <dbReference type="ChEBI" id="CHEBI:29035"/>
    </cofactor>
</comment>
<dbReference type="InterPro" id="IPR004149">
    <property type="entry name" value="Znf_DNAligase_C4"/>
</dbReference>
<dbReference type="InterPro" id="IPR033136">
    <property type="entry name" value="DNA_ligase_CS"/>
</dbReference>
<feature type="binding site" evidence="11">
    <location>
        <position position="294"/>
    </location>
    <ligand>
        <name>NAD(+)</name>
        <dbReference type="ChEBI" id="CHEBI:57540"/>
    </ligand>
</feature>
<dbReference type="PANTHER" id="PTHR23389:SF9">
    <property type="entry name" value="DNA LIGASE"/>
    <property type="match status" value="1"/>
</dbReference>
<evidence type="ECO:0000256" key="10">
    <source>
        <dbReference type="ARBA" id="ARBA00034005"/>
    </source>
</evidence>
<dbReference type="NCBIfam" id="NF005932">
    <property type="entry name" value="PRK07956.1"/>
    <property type="match status" value="1"/>
</dbReference>
<dbReference type="EMBL" id="JABXWD010000157">
    <property type="protein sequence ID" value="MBV6341841.1"/>
    <property type="molecule type" value="Genomic_DNA"/>
</dbReference>
<feature type="binding site" evidence="11">
    <location>
        <position position="318"/>
    </location>
    <ligand>
        <name>NAD(+)</name>
        <dbReference type="ChEBI" id="CHEBI:57540"/>
    </ligand>
</feature>
<feature type="binding site" evidence="11">
    <location>
        <position position="141"/>
    </location>
    <ligand>
        <name>NAD(+)</name>
        <dbReference type="ChEBI" id="CHEBI:57540"/>
    </ligand>
</feature>
<dbReference type="SMART" id="SM00292">
    <property type="entry name" value="BRCT"/>
    <property type="match status" value="1"/>
</dbReference>
<dbReference type="EC" id="6.5.1.2" evidence="11"/>
<dbReference type="Pfam" id="PF03119">
    <property type="entry name" value="DNA_ligase_ZBD"/>
    <property type="match status" value="1"/>
</dbReference>
<feature type="binding site" evidence="11">
    <location>
        <position position="118"/>
    </location>
    <ligand>
        <name>NAD(+)</name>
        <dbReference type="ChEBI" id="CHEBI:57540"/>
    </ligand>
</feature>
<comment type="function">
    <text evidence="1 11">DNA ligase that catalyzes the formation of phosphodiester linkages between 5'-phosphoryl and 3'-hydroxyl groups in double-stranded DNA using NAD as a coenzyme and as the energy source for the reaction. It is essential for DNA replication and repair of damaged DNA.</text>
</comment>
<dbReference type="SMART" id="SM00532">
    <property type="entry name" value="LIGANc"/>
    <property type="match status" value="1"/>
</dbReference>
<proteinExistence type="inferred from homology"/>
<dbReference type="PIRSF" id="PIRSF001604">
    <property type="entry name" value="LigA"/>
    <property type="match status" value="1"/>
</dbReference>
<evidence type="ECO:0000256" key="2">
    <source>
        <dbReference type="ARBA" id="ARBA00022598"/>
    </source>
</evidence>
<keyword evidence="9 11" id="KW-0234">DNA repair</keyword>
<dbReference type="InterPro" id="IPR041663">
    <property type="entry name" value="DisA/LigA_HHH"/>
</dbReference>
<dbReference type="Gene3D" id="1.10.287.610">
    <property type="entry name" value="Helix hairpin bin"/>
    <property type="match status" value="1"/>
</dbReference>
<keyword evidence="11" id="KW-0464">Manganese</keyword>
<dbReference type="InterPro" id="IPR010994">
    <property type="entry name" value="RuvA_2-like"/>
</dbReference>
<dbReference type="InterPro" id="IPR013839">
    <property type="entry name" value="DNAligase_adenylation"/>
</dbReference>
<feature type="active site" description="N6-AMP-lysine intermediate" evidence="11">
    <location>
        <position position="120"/>
    </location>
</feature>
<evidence type="ECO:0000256" key="5">
    <source>
        <dbReference type="ARBA" id="ARBA00022763"/>
    </source>
</evidence>
<dbReference type="Gene3D" id="3.30.470.30">
    <property type="entry name" value="DNA ligase/mRNA capping enzyme"/>
    <property type="match status" value="1"/>
</dbReference>
<evidence type="ECO:0000313" key="14">
    <source>
        <dbReference type="Proteomes" id="UP001196980"/>
    </source>
</evidence>
<feature type="binding site" evidence="11">
    <location>
        <position position="415"/>
    </location>
    <ligand>
        <name>Zn(2+)</name>
        <dbReference type="ChEBI" id="CHEBI:29105"/>
    </ligand>
</feature>
<dbReference type="InterPro" id="IPR013840">
    <property type="entry name" value="DNAligase_N"/>
</dbReference>
<dbReference type="SUPFAM" id="SSF56091">
    <property type="entry name" value="DNA ligase/mRNA capping enzyme, catalytic domain"/>
    <property type="match status" value="1"/>
</dbReference>